<evidence type="ECO:0000313" key="1">
    <source>
        <dbReference type="EMBL" id="MFC5479760.1"/>
    </source>
</evidence>
<organism evidence="1 2">
    <name type="scientific">Massilia suwonensis</name>
    <dbReference type="NCBI Taxonomy" id="648895"/>
    <lineage>
        <taxon>Bacteria</taxon>
        <taxon>Pseudomonadati</taxon>
        <taxon>Pseudomonadota</taxon>
        <taxon>Betaproteobacteria</taxon>
        <taxon>Burkholderiales</taxon>
        <taxon>Oxalobacteraceae</taxon>
        <taxon>Telluria group</taxon>
        <taxon>Massilia</taxon>
    </lineage>
</organism>
<sequence length="128" mass="13751">MSSLTAIGQAQEAGSRWGLRMVDLKHAVKVEATIRFLAEAATGSCMGGTWKHAVVEAKTTHNEKFFPLAEPLAYQIENGVLTLGRTTVCDGYLFMSGKSEKAAIHGTYDAVSIGAGEKLGYFTLKKLP</sequence>
<dbReference type="EMBL" id="JBHSMR010000013">
    <property type="protein sequence ID" value="MFC5479760.1"/>
    <property type="molecule type" value="Genomic_DNA"/>
</dbReference>
<dbReference type="Proteomes" id="UP001596101">
    <property type="component" value="Unassembled WGS sequence"/>
</dbReference>
<name>A0ABW0MNF0_9BURK</name>
<protein>
    <submittedName>
        <fullName evidence="1">Uncharacterized protein</fullName>
    </submittedName>
</protein>
<accession>A0ABW0MNF0</accession>
<comment type="caution">
    <text evidence="1">The sequence shown here is derived from an EMBL/GenBank/DDBJ whole genome shotgun (WGS) entry which is preliminary data.</text>
</comment>
<dbReference type="RefSeq" id="WP_379757844.1">
    <property type="nucleotide sequence ID" value="NZ_JBHSMR010000013.1"/>
</dbReference>
<reference evidence="2" key="1">
    <citation type="journal article" date="2019" name="Int. J. Syst. Evol. Microbiol.">
        <title>The Global Catalogue of Microorganisms (GCM) 10K type strain sequencing project: providing services to taxonomists for standard genome sequencing and annotation.</title>
        <authorList>
            <consortium name="The Broad Institute Genomics Platform"/>
            <consortium name="The Broad Institute Genome Sequencing Center for Infectious Disease"/>
            <person name="Wu L."/>
            <person name="Ma J."/>
        </authorList>
    </citation>
    <scope>NUCLEOTIDE SEQUENCE [LARGE SCALE GENOMIC DNA]</scope>
    <source>
        <strain evidence="2">CCUG 43111</strain>
    </source>
</reference>
<evidence type="ECO:0000313" key="2">
    <source>
        <dbReference type="Proteomes" id="UP001596101"/>
    </source>
</evidence>
<gene>
    <name evidence="1" type="ORF">ACFPQ5_16295</name>
</gene>
<proteinExistence type="predicted"/>
<keyword evidence="2" id="KW-1185">Reference proteome</keyword>